<evidence type="ECO:0000256" key="4">
    <source>
        <dbReference type="ARBA" id="ARBA00022461"/>
    </source>
</evidence>
<comment type="subcellular location">
    <subcellularLocation>
        <location evidence="1">Membrane</location>
        <topology evidence="1">Multi-pass membrane protein</topology>
    </subcellularLocation>
</comment>
<dbReference type="GO" id="GO:0015280">
    <property type="term" value="F:ligand-gated sodium channel activity"/>
    <property type="evidence" value="ECO:0007669"/>
    <property type="project" value="TreeGrafter"/>
</dbReference>
<dbReference type="Pfam" id="PF00858">
    <property type="entry name" value="ASC"/>
    <property type="match status" value="1"/>
</dbReference>
<evidence type="ECO:0000256" key="3">
    <source>
        <dbReference type="ARBA" id="ARBA00022448"/>
    </source>
</evidence>
<evidence type="ECO:0000313" key="14">
    <source>
        <dbReference type="Proteomes" id="UP001329430"/>
    </source>
</evidence>
<accession>A0AAN7VYZ3</accession>
<evidence type="ECO:0000256" key="12">
    <source>
        <dbReference type="RuleBase" id="RU000679"/>
    </source>
</evidence>
<evidence type="ECO:0000256" key="10">
    <source>
        <dbReference type="ARBA" id="ARBA00023201"/>
    </source>
</evidence>
<evidence type="ECO:0000256" key="6">
    <source>
        <dbReference type="ARBA" id="ARBA00022989"/>
    </source>
</evidence>
<evidence type="ECO:0000256" key="1">
    <source>
        <dbReference type="ARBA" id="ARBA00004141"/>
    </source>
</evidence>
<protein>
    <submittedName>
        <fullName evidence="13">Uncharacterized protein</fullName>
    </submittedName>
</protein>
<dbReference type="Gene3D" id="1.10.287.820">
    <property type="entry name" value="Acid-sensing ion channel domain"/>
    <property type="match status" value="1"/>
</dbReference>
<name>A0AAN7VYZ3_9COLE</name>
<dbReference type="GO" id="GO:0005886">
    <property type="term" value="C:plasma membrane"/>
    <property type="evidence" value="ECO:0007669"/>
    <property type="project" value="TreeGrafter"/>
</dbReference>
<keyword evidence="8 12" id="KW-0406">Ion transport</keyword>
<keyword evidence="6" id="KW-1133">Transmembrane helix</keyword>
<dbReference type="InterPro" id="IPR001873">
    <property type="entry name" value="ENaC"/>
</dbReference>
<evidence type="ECO:0000256" key="5">
    <source>
        <dbReference type="ARBA" id="ARBA00022692"/>
    </source>
</evidence>
<evidence type="ECO:0000256" key="7">
    <source>
        <dbReference type="ARBA" id="ARBA00023053"/>
    </source>
</evidence>
<keyword evidence="7" id="KW-0915">Sodium</keyword>
<evidence type="ECO:0000256" key="2">
    <source>
        <dbReference type="ARBA" id="ARBA00007193"/>
    </source>
</evidence>
<keyword evidence="10 12" id="KW-0739">Sodium transport</keyword>
<reference evidence="13 14" key="1">
    <citation type="journal article" date="2024" name="Insects">
        <title>An Improved Chromosome-Level Genome Assembly of the Firefly Pyrocoelia pectoralis.</title>
        <authorList>
            <person name="Fu X."/>
            <person name="Meyer-Rochow V.B."/>
            <person name="Ballantyne L."/>
            <person name="Zhu X."/>
        </authorList>
    </citation>
    <scope>NUCLEOTIDE SEQUENCE [LARGE SCALE GENOMIC DNA]</scope>
    <source>
        <strain evidence="13">XCY_ONT2</strain>
    </source>
</reference>
<proteinExistence type="inferred from homology"/>
<sequence>MIRVSIHTSRWFKGKRNYDMDEIFKDIAFFKGTFNSITYNKCTQPSMHCPASRENFVDLTNSVRSNCTNLFGHCEWREATFDCCNYFLPLSTIYGVCYAINSFATGNKPDLTKKMEISSMGEFSIGTIAVELLNRDMRIFIASSEEVPTYNSENSKQIFDGISESPHINESIEISLRKEDTVNEPEIESLSIEKRNCRYPNENSLSTSKVYSYPACVIQCLKRMNIKFCNCTHHLMPGAKTEEICDLHGLFCLSRYYDEFFWKSSECGCESSCIESKISILGNVAHKNFNGFNNKNSMTKIYFTLYPPRIRYIRKIINGYLDLIGKLDTCVTGHWSDRKWNFAQKHFYLKLLLNQREKEIIVLVETKNFLA</sequence>
<keyword evidence="5 12" id="KW-0812">Transmembrane</keyword>
<gene>
    <name evidence="13" type="ORF">RI129_001997</name>
</gene>
<dbReference type="AlphaFoldDB" id="A0AAN7VYZ3"/>
<evidence type="ECO:0000256" key="8">
    <source>
        <dbReference type="ARBA" id="ARBA00023065"/>
    </source>
</evidence>
<comment type="similarity">
    <text evidence="2 12">Belongs to the amiloride-sensitive sodium channel (TC 1.A.6) family.</text>
</comment>
<evidence type="ECO:0000256" key="11">
    <source>
        <dbReference type="ARBA" id="ARBA00023303"/>
    </source>
</evidence>
<keyword evidence="11 12" id="KW-0407">Ion channel</keyword>
<organism evidence="13 14">
    <name type="scientific">Pyrocoelia pectoralis</name>
    <dbReference type="NCBI Taxonomy" id="417401"/>
    <lineage>
        <taxon>Eukaryota</taxon>
        <taxon>Metazoa</taxon>
        <taxon>Ecdysozoa</taxon>
        <taxon>Arthropoda</taxon>
        <taxon>Hexapoda</taxon>
        <taxon>Insecta</taxon>
        <taxon>Pterygota</taxon>
        <taxon>Neoptera</taxon>
        <taxon>Endopterygota</taxon>
        <taxon>Coleoptera</taxon>
        <taxon>Polyphaga</taxon>
        <taxon>Elateriformia</taxon>
        <taxon>Elateroidea</taxon>
        <taxon>Lampyridae</taxon>
        <taxon>Lampyrinae</taxon>
        <taxon>Pyrocoelia</taxon>
    </lineage>
</organism>
<dbReference type="PANTHER" id="PTHR11690">
    <property type="entry name" value="AMILORIDE-SENSITIVE SODIUM CHANNEL-RELATED"/>
    <property type="match status" value="1"/>
</dbReference>
<comment type="caution">
    <text evidence="13">The sequence shown here is derived from an EMBL/GenBank/DDBJ whole genome shotgun (WGS) entry which is preliminary data.</text>
</comment>
<keyword evidence="9" id="KW-0472">Membrane</keyword>
<dbReference type="Proteomes" id="UP001329430">
    <property type="component" value="Chromosome 1"/>
</dbReference>
<evidence type="ECO:0000313" key="13">
    <source>
        <dbReference type="EMBL" id="KAK5650968.1"/>
    </source>
</evidence>
<keyword evidence="3 12" id="KW-0813">Transport</keyword>
<dbReference type="PANTHER" id="PTHR11690:SF175">
    <property type="entry name" value="PICKPOCKET 13-RELATED"/>
    <property type="match status" value="1"/>
</dbReference>
<evidence type="ECO:0000256" key="9">
    <source>
        <dbReference type="ARBA" id="ARBA00023136"/>
    </source>
</evidence>
<keyword evidence="14" id="KW-1185">Reference proteome</keyword>
<keyword evidence="4 12" id="KW-0894">Sodium channel</keyword>
<dbReference type="EMBL" id="JAVRBK010000001">
    <property type="protein sequence ID" value="KAK5650968.1"/>
    <property type="molecule type" value="Genomic_DNA"/>
</dbReference>